<keyword evidence="5" id="KW-0547">Nucleotide-binding</keyword>
<evidence type="ECO:0000313" key="16">
    <source>
        <dbReference type="Proteomes" id="UP000594454"/>
    </source>
</evidence>
<dbReference type="FunFam" id="3.40.50.300:FF:002141">
    <property type="entry name" value="Dynein heavy chain"/>
    <property type="match status" value="1"/>
</dbReference>
<dbReference type="FunFam" id="1.20.1270.280:FF:000001">
    <property type="entry name" value="dynein heavy chain 7, axonemal"/>
    <property type="match status" value="1"/>
</dbReference>
<dbReference type="Gene3D" id="3.40.50.300">
    <property type="entry name" value="P-loop containing nucleotide triphosphate hydrolases"/>
    <property type="match status" value="5"/>
</dbReference>
<name>A0A7R8ULQ0_HERIL</name>
<keyword evidence="16" id="KW-1185">Reference proteome</keyword>
<dbReference type="GO" id="GO:0005874">
    <property type="term" value="C:microtubule"/>
    <property type="evidence" value="ECO:0007669"/>
    <property type="project" value="UniProtKB-KW"/>
</dbReference>
<dbReference type="Gene3D" id="6.10.140.1060">
    <property type="match status" value="1"/>
</dbReference>
<sequence>MKKVKRTKAAVRRHIEDVPFYQFRYKSDDLPLDPAKPFIIKKLDRFTKSKDPELRANYNLHTYAGFRPEDEDLLGEVEQIRLPSRLTLLTEKPCLPYSFETQEPFVYPWIENLESGKHLLEYLNFRILICVSLENPSEHVVFEVTNQLLKIYKERRRKLFMDNARTRSALFSNELQKLYGGPSETIGAFRSGTAMQVRLPTIRKKKKQEIFKPGDPAKIRTAAELRQELDRMSKVIDKLIEPDLLRKKAMKRAVSMSDTVKNLETKCINIRKLETYPSKLIKKVLPKIDSHIPYLQKAYKFIVKEEKLWPGIYPEVMLMDYLFNPEHHVREDEAVLIISCLIDLQEDYRHHVKRAFLRYILKSENERKRLQLEMEPPEFPIMTIRAPIPWKARIQVATNRLDQILMVTHPVLQAINALWHQLYHDILIFNAAMLYRDEIPLNADQITDLVNNSCLVARDVLINDWLPRVADLVDAMRKSWEDLVAWDTSYGGRAEILFECIHSLMSLQLRGLIQRSVDHLFRAIDVYKEGNYIDEYDPDHPKLKRRPIMRLIISVVGKHFADDNLNGRASNATIYRVDETDPDLMELQKAIATAKIEQTTSFVLKNSGKMFVYPYMTELPELFVSFFKKILQVGYQIPRLEYIMSKEPQHRTFLHCMPETHVDMRILYDKVESIVRENWTGPTTYLYPIYTYYFPLLNGKMKALTEHIFTQYTIPELTAFEDLMKKMRVLLQGTYFIRDFVPLNMFMLDNRHTNATLAMLVQEIIDFTTNYFKILNQNENRRICDEFEEMSMKAGERPKETAEVVALQNYLTECRDERIFKLKDEIKVVAKRVSFLLRYATMEAEDIHLNSRTFLWPTELEQVLELSASRLNVVRDNLEIALREKRANFETFILSEKRRMDAFRMREAREILSLEELKEKVEAVDELMDTLEKCSKEAKHINHEEQLLQIDQSFFPVLIELIEKMEPIEKLWKTAYEFDKSYEIWFYQPFANMNADLIRSDVENMSKIMYKLSRQMVGNPMAKRMAEQVRVKIDKFKVYLPVLDAICRQGLKPRHWESVSAKLGKPCNPELYPTLEAMVGADIMTIIPQLEEISNAAGKEYELNNQLVVMQGEWKDVEFEVFPYRDSDTYILAAVDDIQTLLDDHILKAQAMRGSPFIVALGAKADDWEDKLISMQDILDIWIQVQSTWMYLEPIFSSEDIMRQMPVEGRNFKAVDKTWRKIMKNTFAQPNVIQATDYPSLLETFQQASVDLEAVQKGLNKYLENKRLFFARFFFLSNDELLEILSETKDPLRVQPHMKKCFEGIESLHFDHNMEIISMISAESEVVPLTRTVVPAAANGLVEKWLKEVEAVMLESVQDQMMQAWKDYFNELRVLWVQKWPGQVVQAISCMAWTFEVEEALDNHTVPKYLETCNEQIGHLVSLVREPLKAGTRITVEALIVLDVHARDTVKFLVDTDVKDSSEFNWIAQLRYYWSVDDATKHHYVRVSMVVTDVKYGMEYLGNISRLVVTPLTDRCYRTLMGALKLCLGGAPEGPAGTGKTETCKDLAKAVAKKCVVFNCSDGLDYKALGKFFKGLAQSGAWACFDEFNRIELEVLSVVAQQISTIQRAINRGVVKFFFEDTMLHLDPTCTMFITMNPGYAGRTELPDNLKVLFRTVAMMVPDYAMIGEITLYSNGFDDARPLAQKIVHTYKLCSEQLSSQSHYDYGMRAVKSVLLASSALRQMHKDLPEAQIVLRAIIDVNLPKFLEQDVALFIGIYTDLFPGVEVPEPARGDLFKWLNIKLQEKNLQPTPWFIEKVVQIYEMLLVRHGLMIVGGPMAGKTTAYQVLAESLRAIRADPEATSTEYPANYRIINPKAITMGQLYGSFDAVSHEWSDGVLAKTFREMVYGATDERYWIIFDGPVDAVWIENLNTVLDDNKKLCLMSGEIIQMTKMMNMMFEPADLEQASPATVSRCGMIYMDPAQLGWTTLHKSFLNTLQSMLNEIYLGLYEELVQWLVPAALNFLDDCKPMLETSPLYQYQMLSTFFLHFLQQTKQYNQTWFQQTFLFCFAWAYASFLTNEGAKVFDALIRKVLYGANDNYPRPKYFSLNRGQMFPEKQLLTDYRYDEVENWWPWLKTDEVNFPDEAQISELIVPTKETGFITYWLNFCINKSKPMLLVGPTGTGKSAVIFNHIKDLPKQSNIINVVNFSARTTAQQVQETIMSKLDRRRKGVFGPPVGKKCIVFCDDVAMPSKDTYGSQPPLELLRQWMDHGYWSDLKDTSKLELIDLIFLGAMGIVGGSNYIFPRLYRHTFVVAVDGFEDSTLIRIFNTIGDWHFSKDYPEKVALLSRGLAGALVATYRSAINLFLPTPAKSHYTFSLRDVSRVLQGIVLVPAKRLPTPEKLGRLWAHETYRVYYDRLIEKRDRELLLQLVKTACKEQLRFTLEQAMEDRIEPGQAVTDNDLRNMFFGNYMEPDAEPKIYDEVENNEKLERVMKYYLKEYNSFSNSPMDLVLFRFAIEHVSRVSRVLQMPRGNILMVGLGGSGRRSSAKLAASIADAELLTIQITKTYSSVEWRDDIKRILMKAGMGMKPAVFLFSDSQVVYESFVEDINGILNTGDLPNLYQSDEKGVILDAMQTISKQQDKRIDPSPMAMYAFFIERVREQLHMALAFSPIGDSFKERLRMFPSLVNCCTIDWFTSWPNDALVRVAETFVYSMNLSGREEIKEDSALDANADVTSNKMVLTDLEQSLVEMVMHFHVTVQDASEKCYRELSRKNYVTPTSYLELMKCLKSSYKKKYDEITLMRDRYTTGLDKLDYAAGQVGLMQQNLYDLQPQLKKLSEETEQIMVKIERDTAEAEKKKEVVGADEAAANEAAAAAQAIKDDCESDLQEAIPALEAALDALNTLKAADITFVKSMKNPPYGVKLVLEAVCVMKGIKPERKPDASGRMIDDYWGSSQRMLGDMKFLESLQTFDKDNINPAIMKKIRDKYISDRDFVPEKIRSASTACEGLCKWVRAMDVYDRVAKIVAPKKIALGAAEDELAQQMEKLNAKRAELQKIYDKLQKLNDFFAEKSREKKGLEDEIDNCEKKLNRAEKLLGGLGGEKTRWSENAKTLHASLHNVIGDVLLAAGCIAYLGFFTTEYRVNILENWNKLCIEKNIPCSEKFSLATTLGTPMQIRAWSLAGLPSDNFSIENGIIVTNANRYPLMIDPQGQANKWVKNMERNNNLKVIKQTDENYMRVVELAIRYGHPVLLENVGESIDSNLFSVLERNVIKHKGAYYIKFGDGMIEYNSNFMFYITTCLRNPHYLPETVVMVTILNFMITEQGLREQLLATVVVHERPDLQEKKEQLIVESARNRDTLYNLETKILQVLSSSEGNILEDENAINILSSSKVLSAEIQEKQVIAVATEIEIDSARQQYVPVAKHSAVLFFCITELANIDPMYQYSLTWFLNLFVQTIMKAPKSNVLEERLANLNSYFTKTIYLNVCRSLFEKDKLVISFVMCTGILASQGKMNNSHLIFLLTGGVGLDNPYPNPASAWLSDKSWAAIVRASELDGLQDFRTNFTANVDEWRMYYDLPNPQDAPFPKPYENPDQLISLILLKCIRSDKIVPAVRDFITKNMDKSFVEPPTFDLEASFADSARNIPLVFLLSAGSDPMANLLNFAKQKNMQDKCKTISLGQGQGPRAEKMIIEGTKLGHWVVLQNCHVAVSWMRELERICMDNTLTDGAHEDYRLWCTSYPSPVFPVSVLQNSVKMTNEPPKGLKMNMMRSFNSDPLNSDRFFSNAFVGDVSKFWLRGVFSLVFFHAVIQERREFGPLGWNIAYEFNESDLKISLVQLKMFLKQYGVIPFEGHRYLTGECNYGGRVTDDKDRRLLLSLLNLVYNQDTIDTNNYSLSASGNYRIPLIPNRTNSLEYISTFPLSPHPEVFGLHENADINRNNKETAGLLSGVLLTQTQLLAATKASEESDTKGDPALQLCHEILSRLPESYDIKKISAKYPVLYTNSMNTVLRQELIRFNRLLEYIRRSLINVQKAVQGQIAMIPELERIHHAMIIGKLPGDWLGKSYPSLKPLGGYINDFLARLDFFQNWIDNGEPNVYWLSGFYFTQSFITGVLQNYSRKNRFQIDLITLKFFVTDFESDANKSPEIGAYIKGLFLEGARWNRETHALDESFPKILFDQMPVILMEPILKSTKVVDENKYECPIYKTSERRGVLSTTGHSTNFVMFMELNSKVKPTHWINRGTALLCQLDD</sequence>
<dbReference type="FunFam" id="3.20.180.20:FF:000010">
    <property type="entry name" value="Dynein heavy chain"/>
    <property type="match status" value="1"/>
</dbReference>
<keyword evidence="10" id="KW-0505">Motor protein</keyword>
<dbReference type="FunFam" id="1.10.8.1220:FF:000001">
    <property type="entry name" value="Dynein axonemal heavy chain 5"/>
    <property type="match status" value="1"/>
</dbReference>
<dbReference type="Gene3D" id="3.20.180.20">
    <property type="entry name" value="Dynein heavy chain, N-terminal domain 2"/>
    <property type="match status" value="1"/>
</dbReference>
<evidence type="ECO:0000256" key="12">
    <source>
        <dbReference type="ARBA" id="ARBA00023273"/>
    </source>
</evidence>
<evidence type="ECO:0000256" key="10">
    <source>
        <dbReference type="ARBA" id="ARBA00023175"/>
    </source>
</evidence>
<protein>
    <recommendedName>
        <fullName evidence="14">AAA+ ATPase domain-containing protein</fullName>
    </recommendedName>
</protein>
<dbReference type="GO" id="GO:0051959">
    <property type="term" value="F:dynein light intermediate chain binding"/>
    <property type="evidence" value="ECO:0007669"/>
    <property type="project" value="InterPro"/>
</dbReference>
<evidence type="ECO:0000256" key="7">
    <source>
        <dbReference type="ARBA" id="ARBA00023017"/>
    </source>
</evidence>
<dbReference type="Pfam" id="PF18199">
    <property type="entry name" value="Dynein_C"/>
    <property type="match status" value="1"/>
</dbReference>
<evidence type="ECO:0000256" key="9">
    <source>
        <dbReference type="ARBA" id="ARBA00023069"/>
    </source>
</evidence>
<dbReference type="Proteomes" id="UP000594454">
    <property type="component" value="Chromosome 2"/>
</dbReference>
<dbReference type="Pfam" id="PF12781">
    <property type="entry name" value="AAA_9"/>
    <property type="match status" value="1"/>
</dbReference>
<dbReference type="Pfam" id="PF03028">
    <property type="entry name" value="Dynein_heavy"/>
    <property type="match status" value="1"/>
</dbReference>
<dbReference type="InterPro" id="IPR041658">
    <property type="entry name" value="AAA_lid_11"/>
</dbReference>
<keyword evidence="9" id="KW-0969">Cilium</keyword>
<evidence type="ECO:0000256" key="13">
    <source>
        <dbReference type="SAM" id="Coils"/>
    </source>
</evidence>
<dbReference type="SUPFAM" id="SSF52540">
    <property type="entry name" value="P-loop containing nucleoside triphosphate hydrolases"/>
    <property type="match status" value="4"/>
</dbReference>
<dbReference type="Pfam" id="PF12780">
    <property type="entry name" value="AAA_8"/>
    <property type="match status" value="1"/>
</dbReference>
<dbReference type="Pfam" id="PF12774">
    <property type="entry name" value="AAA_6"/>
    <property type="match status" value="1"/>
</dbReference>
<dbReference type="Gene3D" id="1.10.8.720">
    <property type="entry name" value="Region D6 of dynein motor"/>
    <property type="match status" value="1"/>
</dbReference>
<accession>A0A7R8ULQ0</accession>
<evidence type="ECO:0000256" key="11">
    <source>
        <dbReference type="ARBA" id="ARBA00023212"/>
    </source>
</evidence>
<dbReference type="FunFam" id="3.40.50.300:FF:001328">
    <property type="entry name" value="Dynein heavy chain 6, axonemal"/>
    <property type="match status" value="1"/>
</dbReference>
<dbReference type="InterPro" id="IPR024317">
    <property type="entry name" value="Dynein_heavy_chain_D4_dom"/>
</dbReference>
<evidence type="ECO:0000313" key="15">
    <source>
        <dbReference type="EMBL" id="CAD7082794.1"/>
    </source>
</evidence>
<keyword evidence="12" id="KW-0966">Cell projection</keyword>
<dbReference type="InterPro" id="IPR043160">
    <property type="entry name" value="Dynein_C_barrel"/>
</dbReference>
<comment type="subcellular location">
    <subcellularLocation>
        <location evidence="1">Cytoplasm</location>
        <location evidence="1">Cytoskeleton</location>
        <location evidence="1">Cilium axoneme</location>
    </subcellularLocation>
</comment>
<dbReference type="InterPro" id="IPR041589">
    <property type="entry name" value="DNAH3_AAA_lid_1"/>
</dbReference>
<dbReference type="Pfam" id="PF08393">
    <property type="entry name" value="DHC_N2"/>
    <property type="match status" value="1"/>
</dbReference>
<dbReference type="GO" id="GO:0005930">
    <property type="term" value="C:axoneme"/>
    <property type="evidence" value="ECO:0007669"/>
    <property type="project" value="UniProtKB-SubCell"/>
</dbReference>
<organism evidence="15 16">
    <name type="scientific">Hermetia illucens</name>
    <name type="common">Black soldier fly</name>
    <dbReference type="NCBI Taxonomy" id="343691"/>
    <lineage>
        <taxon>Eukaryota</taxon>
        <taxon>Metazoa</taxon>
        <taxon>Ecdysozoa</taxon>
        <taxon>Arthropoda</taxon>
        <taxon>Hexapoda</taxon>
        <taxon>Insecta</taxon>
        <taxon>Pterygota</taxon>
        <taxon>Neoptera</taxon>
        <taxon>Endopterygota</taxon>
        <taxon>Diptera</taxon>
        <taxon>Brachycera</taxon>
        <taxon>Stratiomyomorpha</taxon>
        <taxon>Stratiomyidae</taxon>
        <taxon>Hermetiinae</taxon>
        <taxon>Hermetia</taxon>
    </lineage>
</organism>
<keyword evidence="11" id="KW-0206">Cytoskeleton</keyword>
<dbReference type="GO" id="GO:0005524">
    <property type="term" value="F:ATP binding"/>
    <property type="evidence" value="ECO:0007669"/>
    <property type="project" value="UniProtKB-KW"/>
</dbReference>
<dbReference type="PANTHER" id="PTHR22878">
    <property type="entry name" value="DYNEIN HEAVY CHAIN 6, AXONEMAL-LIKE-RELATED"/>
    <property type="match status" value="1"/>
</dbReference>
<evidence type="ECO:0000259" key="14">
    <source>
        <dbReference type="SMART" id="SM00382"/>
    </source>
</evidence>
<dbReference type="Pfam" id="PF17857">
    <property type="entry name" value="AAA_lid_1"/>
    <property type="match status" value="1"/>
</dbReference>
<dbReference type="FunFam" id="3.40.50.300:FF:000362">
    <property type="entry name" value="Dynein, axonemal, heavy chain 6"/>
    <property type="match status" value="1"/>
</dbReference>
<dbReference type="Pfam" id="PF18198">
    <property type="entry name" value="AAA_lid_11"/>
    <property type="match status" value="1"/>
</dbReference>
<dbReference type="InParanoid" id="A0A7R8ULQ0"/>
<evidence type="ECO:0000256" key="4">
    <source>
        <dbReference type="ARBA" id="ARBA00022701"/>
    </source>
</evidence>
<dbReference type="FunFam" id="1.20.920.20:FF:000006">
    <property type="entry name" value="Dynein, axonemal, heavy chain 6"/>
    <property type="match status" value="1"/>
</dbReference>
<dbReference type="Gene3D" id="1.20.58.1120">
    <property type="match status" value="1"/>
</dbReference>
<dbReference type="PANTHER" id="PTHR22878:SF70">
    <property type="entry name" value="DYNEIN HEAVY CHAIN 2, AXONEMAL"/>
    <property type="match status" value="1"/>
</dbReference>
<keyword evidence="6" id="KW-0067">ATP-binding</keyword>
<evidence type="ECO:0000256" key="5">
    <source>
        <dbReference type="ARBA" id="ARBA00022741"/>
    </source>
</evidence>
<dbReference type="Gene3D" id="1.20.920.20">
    <property type="match status" value="1"/>
</dbReference>
<evidence type="ECO:0000256" key="3">
    <source>
        <dbReference type="ARBA" id="ARBA00022490"/>
    </source>
</evidence>
<dbReference type="InterPro" id="IPR026983">
    <property type="entry name" value="DHC"/>
</dbReference>
<dbReference type="FunFam" id="1.20.58.1120:FF:000001">
    <property type="entry name" value="dynein heavy chain 2, axonemal"/>
    <property type="match status" value="1"/>
</dbReference>
<evidence type="ECO:0000256" key="1">
    <source>
        <dbReference type="ARBA" id="ARBA00004430"/>
    </source>
</evidence>
<dbReference type="FunFam" id="1.20.140.100:FF:000004">
    <property type="entry name" value="Dynein axonemal heavy chain 6"/>
    <property type="match status" value="1"/>
</dbReference>
<dbReference type="Gene3D" id="3.10.490.20">
    <property type="match status" value="1"/>
</dbReference>
<dbReference type="FunFam" id="1.10.8.710:FF:000004">
    <property type="entry name" value="Dynein axonemal heavy chain 6"/>
    <property type="match status" value="1"/>
</dbReference>
<dbReference type="InterPro" id="IPR042228">
    <property type="entry name" value="Dynein_linker_3"/>
</dbReference>
<dbReference type="GO" id="GO:0030286">
    <property type="term" value="C:dynein complex"/>
    <property type="evidence" value="ECO:0007669"/>
    <property type="project" value="UniProtKB-KW"/>
</dbReference>
<dbReference type="FunFam" id="3.10.490.20:FF:000001">
    <property type="entry name" value="dynein heavy chain 7, axonemal"/>
    <property type="match status" value="1"/>
</dbReference>
<proteinExistence type="inferred from homology"/>
<dbReference type="InterPro" id="IPR041466">
    <property type="entry name" value="Dynein_AAA5_ext"/>
</dbReference>
<dbReference type="InterPro" id="IPR003593">
    <property type="entry name" value="AAA+_ATPase"/>
</dbReference>
<dbReference type="Pfam" id="PF17852">
    <property type="entry name" value="Dynein_AAA_lid"/>
    <property type="match status" value="1"/>
</dbReference>
<dbReference type="InterPro" id="IPR042222">
    <property type="entry name" value="Dynein_2_N"/>
</dbReference>
<feature type="domain" description="AAA+ ATPase" evidence="14">
    <location>
        <begin position="1528"/>
        <end position="1665"/>
    </location>
</feature>
<dbReference type="InterPro" id="IPR043157">
    <property type="entry name" value="Dynein_AAA1S"/>
</dbReference>
<dbReference type="EMBL" id="LR899010">
    <property type="protein sequence ID" value="CAD7082794.1"/>
    <property type="molecule type" value="Genomic_DNA"/>
</dbReference>
<dbReference type="InterPro" id="IPR035699">
    <property type="entry name" value="AAA_6"/>
</dbReference>
<dbReference type="InterPro" id="IPR042219">
    <property type="entry name" value="AAA_lid_11_sf"/>
</dbReference>
<dbReference type="InterPro" id="IPR004273">
    <property type="entry name" value="Dynein_heavy_D6_P-loop"/>
</dbReference>
<comment type="similarity">
    <text evidence="2">Belongs to the dynein heavy chain family.</text>
</comment>
<dbReference type="InterPro" id="IPR027417">
    <property type="entry name" value="P-loop_NTPase"/>
</dbReference>
<dbReference type="InterPro" id="IPR013602">
    <property type="entry name" value="Dynein_heavy_linker"/>
</dbReference>
<dbReference type="InterPro" id="IPR035706">
    <property type="entry name" value="AAA_9"/>
</dbReference>
<dbReference type="Gene3D" id="1.20.140.100">
    <property type="entry name" value="Dynein heavy chain, N-terminal domain 2"/>
    <property type="match status" value="1"/>
</dbReference>
<dbReference type="FunCoup" id="A0A7R8ULQ0">
    <property type="interactions" value="9"/>
</dbReference>
<keyword evidence="7" id="KW-0243">Dynein</keyword>
<feature type="coiled-coil region" evidence="13">
    <location>
        <begin position="914"/>
        <end position="944"/>
    </location>
</feature>
<dbReference type="Gene3D" id="1.20.1270.280">
    <property type="match status" value="1"/>
</dbReference>
<dbReference type="FunFam" id="1.20.920.30:FF:000002">
    <property type="entry name" value="Dynein axonemal heavy chain 3"/>
    <property type="match status" value="1"/>
</dbReference>
<dbReference type="Gene3D" id="1.10.8.710">
    <property type="match status" value="1"/>
</dbReference>
<dbReference type="FunFam" id="3.40.50.300:FF:000044">
    <property type="entry name" value="Dynein heavy chain 5, axonemal"/>
    <property type="match status" value="1"/>
</dbReference>
<reference evidence="15 16" key="1">
    <citation type="submission" date="2020-11" db="EMBL/GenBank/DDBJ databases">
        <authorList>
            <person name="Wallbank WR R."/>
            <person name="Pardo Diaz C."/>
            <person name="Kozak K."/>
            <person name="Martin S."/>
            <person name="Jiggins C."/>
            <person name="Moest M."/>
            <person name="Warren A I."/>
            <person name="Generalovic N T."/>
            <person name="Byers J.R.P. K."/>
            <person name="Montejo-Kovacevich G."/>
            <person name="Yen C E."/>
        </authorList>
    </citation>
    <scope>NUCLEOTIDE SEQUENCE [LARGE SCALE GENOMIC DNA]</scope>
</reference>
<dbReference type="SMART" id="SM00382">
    <property type="entry name" value="AAA"/>
    <property type="match status" value="2"/>
</dbReference>
<dbReference type="FunFam" id="3.40.50.300:FF:001145">
    <property type="entry name" value="Putative dynein heavy chain"/>
    <property type="match status" value="1"/>
</dbReference>
<keyword evidence="3" id="KW-0963">Cytoplasm</keyword>
<feature type="domain" description="AAA+ ATPase" evidence="14">
    <location>
        <begin position="2152"/>
        <end position="2298"/>
    </location>
</feature>
<feature type="coiled-coil region" evidence="13">
    <location>
        <begin position="3016"/>
        <end position="3078"/>
    </location>
</feature>
<keyword evidence="4" id="KW-0493">Microtubule</keyword>
<evidence type="ECO:0000256" key="6">
    <source>
        <dbReference type="ARBA" id="ARBA00022840"/>
    </source>
</evidence>
<evidence type="ECO:0000256" key="8">
    <source>
        <dbReference type="ARBA" id="ARBA00023054"/>
    </source>
</evidence>
<dbReference type="Gene3D" id="1.20.920.30">
    <property type="match status" value="1"/>
</dbReference>
<dbReference type="FunFam" id="1.10.8.720:FF:000001">
    <property type="entry name" value="dynein heavy chain 7, axonemal"/>
    <property type="match status" value="1"/>
</dbReference>
<dbReference type="OrthoDB" id="447173at2759"/>
<dbReference type="GO" id="GO:0008569">
    <property type="term" value="F:minus-end-directed microtubule motor activity"/>
    <property type="evidence" value="ECO:0007669"/>
    <property type="project" value="InterPro"/>
</dbReference>
<dbReference type="Gene3D" id="1.10.8.1220">
    <property type="match status" value="1"/>
</dbReference>
<dbReference type="Pfam" id="PF12777">
    <property type="entry name" value="MT"/>
    <property type="match status" value="1"/>
</dbReference>
<keyword evidence="8 13" id="KW-0175">Coiled coil</keyword>
<dbReference type="InterPro" id="IPR041228">
    <property type="entry name" value="Dynein_C"/>
</dbReference>
<evidence type="ECO:0000256" key="2">
    <source>
        <dbReference type="ARBA" id="ARBA00008887"/>
    </source>
</evidence>
<dbReference type="InterPro" id="IPR024743">
    <property type="entry name" value="Dynein_HC_stalk"/>
</dbReference>
<dbReference type="Pfam" id="PF12775">
    <property type="entry name" value="AAA_7"/>
    <property type="match status" value="1"/>
</dbReference>
<dbReference type="GO" id="GO:0003341">
    <property type="term" value="P:cilium movement"/>
    <property type="evidence" value="ECO:0007669"/>
    <property type="project" value="UniProtKB-ARBA"/>
</dbReference>
<dbReference type="GO" id="GO:0045505">
    <property type="term" value="F:dynein intermediate chain binding"/>
    <property type="evidence" value="ECO:0007669"/>
    <property type="project" value="InterPro"/>
</dbReference>
<gene>
    <name evidence="15" type="ORF">HERILL_LOCUS5801</name>
</gene>